<proteinExistence type="predicted"/>
<dbReference type="SUPFAM" id="SSF54695">
    <property type="entry name" value="POZ domain"/>
    <property type="match status" value="1"/>
</dbReference>
<feature type="domain" description="BTB" evidence="1">
    <location>
        <begin position="18"/>
        <end position="85"/>
    </location>
</feature>
<dbReference type="AlphaFoldDB" id="A0A2D3UU82"/>
<evidence type="ECO:0000313" key="3">
    <source>
        <dbReference type="Proteomes" id="UP000225277"/>
    </source>
</evidence>
<dbReference type="Proteomes" id="UP000225277">
    <property type="component" value="Unassembled WGS sequence"/>
</dbReference>
<dbReference type="SMART" id="SM00225">
    <property type="entry name" value="BTB"/>
    <property type="match status" value="1"/>
</dbReference>
<protein>
    <recommendedName>
        <fullName evidence="1">BTB domain-containing protein</fullName>
    </recommendedName>
</protein>
<keyword evidence="3" id="KW-1185">Reference proteome</keyword>
<dbReference type="RefSeq" id="XP_023624486.1">
    <property type="nucleotide sequence ID" value="XM_023768718.1"/>
</dbReference>
<gene>
    <name evidence="2" type="ORF">RCC_03429</name>
</gene>
<dbReference type="EMBL" id="FJUY01000004">
    <property type="protein sequence ID" value="CZT17595.1"/>
    <property type="molecule type" value="Genomic_DNA"/>
</dbReference>
<dbReference type="GeneID" id="35598633"/>
<dbReference type="PANTHER" id="PTHR47843:SF5">
    <property type="entry name" value="BTB_POZ DOMAIN PROTEIN"/>
    <property type="match status" value="1"/>
</dbReference>
<dbReference type="OrthoDB" id="3650075at2759"/>
<evidence type="ECO:0000259" key="1">
    <source>
        <dbReference type="PROSITE" id="PS50097"/>
    </source>
</evidence>
<dbReference type="Pfam" id="PF00651">
    <property type="entry name" value="BTB"/>
    <property type="match status" value="1"/>
</dbReference>
<sequence length="207" mass="23313">MATEAVNFKANARSGDFSDFTIVCGDKTWQVHRAVLSCHSVHFKTCFLSKYTEAEQGRMNLKEDPPEVVDAMLQYFYGFEYNLEIEKNPTENDESLLEMHSMVYAVAEKYQAADLKAFARVKFATALVRDGRSILYAVPHLFESTLETDFGLRDICFLSYAMSIQKKKEAGDCDGGNLAGLISSCKPCIDRVPCQDILQDYLILPSN</sequence>
<evidence type="ECO:0000313" key="2">
    <source>
        <dbReference type="EMBL" id="CZT17595.1"/>
    </source>
</evidence>
<dbReference type="PANTHER" id="PTHR47843">
    <property type="entry name" value="BTB DOMAIN-CONTAINING PROTEIN-RELATED"/>
    <property type="match status" value="1"/>
</dbReference>
<dbReference type="PROSITE" id="PS50097">
    <property type="entry name" value="BTB"/>
    <property type="match status" value="1"/>
</dbReference>
<dbReference type="STRING" id="112498.A0A2D3UU82"/>
<dbReference type="InterPro" id="IPR011333">
    <property type="entry name" value="SKP1/BTB/POZ_sf"/>
</dbReference>
<organism evidence="2 3">
    <name type="scientific">Ramularia collo-cygni</name>
    <dbReference type="NCBI Taxonomy" id="112498"/>
    <lineage>
        <taxon>Eukaryota</taxon>
        <taxon>Fungi</taxon>
        <taxon>Dikarya</taxon>
        <taxon>Ascomycota</taxon>
        <taxon>Pezizomycotina</taxon>
        <taxon>Dothideomycetes</taxon>
        <taxon>Dothideomycetidae</taxon>
        <taxon>Mycosphaerellales</taxon>
        <taxon>Mycosphaerellaceae</taxon>
        <taxon>Ramularia</taxon>
    </lineage>
</organism>
<accession>A0A2D3UU82</accession>
<reference evidence="2 3" key="1">
    <citation type="submission" date="2016-03" db="EMBL/GenBank/DDBJ databases">
        <authorList>
            <person name="Ploux O."/>
        </authorList>
    </citation>
    <scope>NUCLEOTIDE SEQUENCE [LARGE SCALE GENOMIC DNA]</scope>
    <source>
        <strain evidence="2 3">URUG2</strain>
    </source>
</reference>
<dbReference type="InterPro" id="IPR000210">
    <property type="entry name" value="BTB/POZ_dom"/>
</dbReference>
<dbReference type="CDD" id="cd18186">
    <property type="entry name" value="BTB_POZ_ZBTB_KLHL-like"/>
    <property type="match status" value="1"/>
</dbReference>
<name>A0A2D3UU82_9PEZI</name>
<dbReference type="Gene3D" id="3.30.710.10">
    <property type="entry name" value="Potassium Channel Kv1.1, Chain A"/>
    <property type="match status" value="1"/>
</dbReference>